<protein>
    <submittedName>
        <fullName evidence="1 2">Uncharacterized protein</fullName>
    </submittedName>
</protein>
<gene>
    <name evidence="1" type="ORF">GLYMA_13G358200</name>
</gene>
<keyword evidence="3" id="KW-1185">Reference proteome</keyword>
<name>A0A0R0H7R9_SOYBN</name>
<reference evidence="2" key="2">
    <citation type="submission" date="2018-02" db="UniProtKB">
        <authorList>
            <consortium name="EnsemblPlants"/>
        </authorList>
    </citation>
    <scope>IDENTIFICATION</scope>
    <source>
        <strain evidence="2">Williams 82</strain>
    </source>
</reference>
<dbReference type="InParanoid" id="A0A0R0H7R9"/>
<dbReference type="SMR" id="A0A0R0H7R9"/>
<organism evidence="1">
    <name type="scientific">Glycine max</name>
    <name type="common">Soybean</name>
    <name type="synonym">Glycine hispida</name>
    <dbReference type="NCBI Taxonomy" id="3847"/>
    <lineage>
        <taxon>Eukaryota</taxon>
        <taxon>Viridiplantae</taxon>
        <taxon>Streptophyta</taxon>
        <taxon>Embryophyta</taxon>
        <taxon>Tracheophyta</taxon>
        <taxon>Spermatophyta</taxon>
        <taxon>Magnoliopsida</taxon>
        <taxon>eudicotyledons</taxon>
        <taxon>Gunneridae</taxon>
        <taxon>Pentapetalae</taxon>
        <taxon>rosids</taxon>
        <taxon>fabids</taxon>
        <taxon>Fabales</taxon>
        <taxon>Fabaceae</taxon>
        <taxon>Papilionoideae</taxon>
        <taxon>50 kb inversion clade</taxon>
        <taxon>NPAAA clade</taxon>
        <taxon>indigoferoid/millettioid clade</taxon>
        <taxon>Phaseoleae</taxon>
        <taxon>Glycine</taxon>
        <taxon>Glycine subgen. Soja</taxon>
    </lineage>
</organism>
<reference evidence="1 2" key="1">
    <citation type="journal article" date="2010" name="Nature">
        <title>Genome sequence of the palaeopolyploid soybean.</title>
        <authorList>
            <person name="Schmutz J."/>
            <person name="Cannon S.B."/>
            <person name="Schlueter J."/>
            <person name="Ma J."/>
            <person name="Mitros T."/>
            <person name="Nelson W."/>
            <person name="Hyten D.L."/>
            <person name="Song Q."/>
            <person name="Thelen J.J."/>
            <person name="Cheng J."/>
            <person name="Xu D."/>
            <person name="Hellsten U."/>
            <person name="May G.D."/>
            <person name="Yu Y."/>
            <person name="Sakurai T."/>
            <person name="Umezawa T."/>
            <person name="Bhattacharyya M.K."/>
            <person name="Sandhu D."/>
            <person name="Valliyodan B."/>
            <person name="Lindquist E."/>
            <person name="Peto M."/>
            <person name="Grant D."/>
            <person name="Shu S."/>
            <person name="Goodstein D."/>
            <person name="Barry K."/>
            <person name="Futrell-Griggs M."/>
            <person name="Abernathy B."/>
            <person name="Du J."/>
            <person name="Tian Z."/>
            <person name="Zhu L."/>
            <person name="Gill N."/>
            <person name="Joshi T."/>
            <person name="Libault M."/>
            <person name="Sethuraman A."/>
            <person name="Zhang X.-C."/>
            <person name="Shinozaki K."/>
            <person name="Nguyen H.T."/>
            <person name="Wing R.A."/>
            <person name="Cregan P."/>
            <person name="Specht J."/>
            <person name="Grimwood J."/>
            <person name="Rokhsar D."/>
            <person name="Stacey G."/>
            <person name="Shoemaker R.C."/>
            <person name="Jackson S.A."/>
        </authorList>
    </citation>
    <scope>NUCLEOTIDE SEQUENCE [LARGE SCALE GENOMIC DNA]</scope>
    <source>
        <strain evidence="2">cv. Williams 82</strain>
        <tissue evidence="1">Callus</tissue>
    </source>
</reference>
<dbReference type="EnsemblPlants" id="KRH23449">
    <property type="protein sequence ID" value="KRH23449"/>
    <property type="gene ID" value="GLYMA_13G358200"/>
</dbReference>
<reference evidence="1" key="3">
    <citation type="submission" date="2018-07" db="EMBL/GenBank/DDBJ databases">
        <title>WGS assembly of Glycine max.</title>
        <authorList>
            <person name="Schmutz J."/>
            <person name="Cannon S."/>
            <person name="Schlueter J."/>
            <person name="Ma J."/>
            <person name="Mitros T."/>
            <person name="Nelson W."/>
            <person name="Hyten D."/>
            <person name="Song Q."/>
            <person name="Thelen J."/>
            <person name="Cheng J."/>
            <person name="Xu D."/>
            <person name="Hellsten U."/>
            <person name="May G."/>
            <person name="Yu Y."/>
            <person name="Sakurai T."/>
            <person name="Umezawa T."/>
            <person name="Bhattacharyya M."/>
            <person name="Sandhu D."/>
            <person name="Valliyodan B."/>
            <person name="Lindquist E."/>
            <person name="Peto M."/>
            <person name="Grant D."/>
            <person name="Shu S."/>
            <person name="Goodstein D."/>
            <person name="Barry K."/>
            <person name="Futrell-Griggs M."/>
            <person name="Abernathy B."/>
            <person name="Du J."/>
            <person name="Tian Z."/>
            <person name="Zhu L."/>
            <person name="Gill N."/>
            <person name="Joshi T."/>
            <person name="Libault M."/>
            <person name="Sethuraman A."/>
            <person name="Zhang X."/>
            <person name="Shinozaki K."/>
            <person name="Nguyen H."/>
            <person name="Wing R."/>
            <person name="Cregan P."/>
            <person name="Specht J."/>
            <person name="Grimwood J."/>
            <person name="Rokhsar D."/>
            <person name="Stacey G."/>
            <person name="Shoemaker R."/>
            <person name="Jackson S."/>
        </authorList>
    </citation>
    <scope>NUCLEOTIDE SEQUENCE</scope>
    <source>
        <tissue evidence="1">Callus</tissue>
    </source>
</reference>
<dbReference type="Proteomes" id="UP000008827">
    <property type="component" value="Chromosome 13"/>
</dbReference>
<evidence type="ECO:0000313" key="1">
    <source>
        <dbReference type="EMBL" id="KRH23449.1"/>
    </source>
</evidence>
<evidence type="ECO:0000313" key="3">
    <source>
        <dbReference type="Proteomes" id="UP000008827"/>
    </source>
</evidence>
<evidence type="ECO:0000313" key="2">
    <source>
        <dbReference type="EnsemblPlants" id="KRH23449"/>
    </source>
</evidence>
<dbReference type="AlphaFoldDB" id="A0A0R0H7R9"/>
<dbReference type="EMBL" id="CM000846">
    <property type="protein sequence ID" value="KRH23449.1"/>
    <property type="molecule type" value="Genomic_DNA"/>
</dbReference>
<sequence length="100" mass="11677">MNSTKCFPHSYSAKLTATQSKHDKLTGNVWCFCWLQPIRHQPMIMLDEVCNYGLQITLEIRWNIQGYGNRLRDPFMPPEVVFLPFQINQCADCVPKLFDP</sequence>
<proteinExistence type="predicted"/>
<accession>A0A0R0H7R9</accession>
<dbReference type="Gramene" id="KRH23449">
    <property type="protein sequence ID" value="KRH23449"/>
    <property type="gene ID" value="GLYMA_13G358200"/>
</dbReference>